<dbReference type="AlphaFoldDB" id="A0A3D9ZET2"/>
<dbReference type="Proteomes" id="UP000256913">
    <property type="component" value="Unassembled WGS sequence"/>
</dbReference>
<dbReference type="Pfam" id="PF00144">
    <property type="entry name" value="Beta-lactamase"/>
    <property type="match status" value="1"/>
</dbReference>
<reference evidence="2 3" key="1">
    <citation type="submission" date="2018-08" db="EMBL/GenBank/DDBJ databases">
        <title>Sequencing the genomes of 1000 actinobacteria strains.</title>
        <authorList>
            <person name="Klenk H.-P."/>
        </authorList>
    </citation>
    <scope>NUCLEOTIDE SEQUENCE [LARGE SCALE GENOMIC DNA]</scope>
    <source>
        <strain evidence="2 3">DSM 44099</strain>
    </source>
</reference>
<dbReference type="InterPro" id="IPR012338">
    <property type="entry name" value="Beta-lactam/transpept-like"/>
</dbReference>
<evidence type="ECO:0000259" key="1">
    <source>
        <dbReference type="Pfam" id="PF00144"/>
    </source>
</evidence>
<gene>
    <name evidence="2" type="ORF">DFJ67_1890</name>
</gene>
<name>A0A3D9ZET2_9ACTN</name>
<proteinExistence type="predicted"/>
<evidence type="ECO:0000313" key="2">
    <source>
        <dbReference type="EMBL" id="REF95926.1"/>
    </source>
</evidence>
<dbReference type="Gene3D" id="3.40.710.10">
    <property type="entry name" value="DD-peptidase/beta-lactamase superfamily"/>
    <property type="match status" value="1"/>
</dbReference>
<comment type="caution">
    <text evidence="2">The sequence shown here is derived from an EMBL/GenBank/DDBJ whole genome shotgun (WGS) entry which is preliminary data.</text>
</comment>
<keyword evidence="3" id="KW-1185">Reference proteome</keyword>
<dbReference type="InterPro" id="IPR050491">
    <property type="entry name" value="AmpC-like"/>
</dbReference>
<feature type="domain" description="Beta-lactamase-related" evidence="1">
    <location>
        <begin position="3"/>
        <end position="279"/>
    </location>
</feature>
<dbReference type="EMBL" id="QUMQ01000001">
    <property type="protein sequence ID" value="REF95926.1"/>
    <property type="molecule type" value="Genomic_DNA"/>
</dbReference>
<dbReference type="PANTHER" id="PTHR46825">
    <property type="entry name" value="D-ALANYL-D-ALANINE-CARBOXYPEPTIDASE/ENDOPEPTIDASE AMPH"/>
    <property type="match status" value="1"/>
</dbReference>
<dbReference type="InterPro" id="IPR001466">
    <property type="entry name" value="Beta-lactam-related"/>
</dbReference>
<sequence>MNGFHGAALVTAPTGEPIKELTGGGVDPGTPMQVASVSKVFAAAVTLTLVDRGVLSLHDPVPPWPGVTVHHLLSQTSGLGQFDDMRSIDLKAGVVSRDLIRKEPLLDPPGTRWRYSSPGYIMLGELIERVANRPYPELVKELLLDPLELGDTAVGTRPPGAASGHHDGVPAKEWNLAALTGTGDIWSTVGDLNRLAHGLDRTVLHRMRQPQVELPEPDDGLTHYGYGLYLGDGIALHSGDVPGFRSVLAFLPDGRTAAVLSNDETAAAPRDVLREVIQDSAA</sequence>
<accession>A0A3D9ZET2</accession>
<dbReference type="RefSeq" id="WP_116067531.1">
    <property type="nucleotide sequence ID" value="NZ_BONB01000038.1"/>
</dbReference>
<evidence type="ECO:0000313" key="3">
    <source>
        <dbReference type="Proteomes" id="UP000256913"/>
    </source>
</evidence>
<dbReference type="PANTHER" id="PTHR46825:SF9">
    <property type="entry name" value="BETA-LACTAMASE-RELATED DOMAIN-CONTAINING PROTEIN"/>
    <property type="match status" value="1"/>
</dbReference>
<organism evidence="2 3">
    <name type="scientific">Asanoa ferruginea</name>
    <dbReference type="NCBI Taxonomy" id="53367"/>
    <lineage>
        <taxon>Bacteria</taxon>
        <taxon>Bacillati</taxon>
        <taxon>Actinomycetota</taxon>
        <taxon>Actinomycetes</taxon>
        <taxon>Micromonosporales</taxon>
        <taxon>Micromonosporaceae</taxon>
        <taxon>Asanoa</taxon>
    </lineage>
</organism>
<dbReference type="OrthoDB" id="9809635at2"/>
<dbReference type="SUPFAM" id="SSF56601">
    <property type="entry name" value="beta-lactamase/transpeptidase-like"/>
    <property type="match status" value="1"/>
</dbReference>
<protein>
    <submittedName>
        <fullName evidence="2">CubicO group peptidase (Beta-lactamase class C family)</fullName>
    </submittedName>
</protein>